<name>A0A127A1W6_9MICC</name>
<keyword evidence="2" id="KW-1185">Reference proteome</keyword>
<dbReference type="PATRIC" id="fig|37927.3.peg.997"/>
<evidence type="ECO:0000313" key="1">
    <source>
        <dbReference type="EMBL" id="AMM31642.1"/>
    </source>
</evidence>
<accession>A0A127A1W6</accession>
<dbReference type="RefSeq" id="WP_218030588.1">
    <property type="nucleotide sequence ID" value="NZ_BJMO01000018.1"/>
</dbReference>
<sequence length="314" mass="32926">MNPARTSTATPTMPLALEQLARTVRDCPTSPDSFEDGGSYRIEIPSVEGPAALQAVIEAAEALGVPLHRVSQGSGITLLQDAEIRDMASLGAEHGVEVCLFVGPRAPWEGSASALTPDGKFFGWRHTTIAQLRYAFDDVLRAAELGIRSILVADEGLIRLVDQARRAGDLPEDLVMKASAIMGIANPVGASLLEEAGADTLNVASDIPAGELAAFRSACRSPLDLYIESPENLGGFTRYHEIGEIVRVAAPVHLKFGLRNAPGLYPSGGHLEQAAVSTGRERVRRAAIGIEALARSGGATPSPVGQSRPGVPAA</sequence>
<dbReference type="Proteomes" id="UP000070134">
    <property type="component" value="Chromosome"/>
</dbReference>
<organism evidence="1 2">
    <name type="scientific">Sinomonas atrocyanea</name>
    <dbReference type="NCBI Taxonomy" id="37927"/>
    <lineage>
        <taxon>Bacteria</taxon>
        <taxon>Bacillati</taxon>
        <taxon>Actinomycetota</taxon>
        <taxon>Actinomycetes</taxon>
        <taxon>Micrococcales</taxon>
        <taxon>Micrococcaceae</taxon>
        <taxon>Sinomonas</taxon>
    </lineage>
</organism>
<proteinExistence type="predicted"/>
<evidence type="ECO:0008006" key="3">
    <source>
        <dbReference type="Google" id="ProtNLM"/>
    </source>
</evidence>
<dbReference type="EMBL" id="CP014518">
    <property type="protein sequence ID" value="AMM31642.1"/>
    <property type="molecule type" value="Genomic_DNA"/>
</dbReference>
<reference evidence="1 2" key="1">
    <citation type="submission" date="2016-02" db="EMBL/GenBank/DDBJ databases">
        <title>Complete genome of Sinomonas atrocyanea KCTC 3377.</title>
        <authorList>
            <person name="Kim K.M."/>
        </authorList>
    </citation>
    <scope>NUCLEOTIDE SEQUENCE [LARGE SCALE GENOMIC DNA]</scope>
    <source>
        <strain evidence="1 2">KCTC 3377</strain>
    </source>
</reference>
<dbReference type="AlphaFoldDB" id="A0A127A1W6"/>
<protein>
    <recommendedName>
        <fullName evidence="3">Peptidase U32</fullName>
    </recommendedName>
</protein>
<dbReference type="KEGG" id="satk:SA2016_0957"/>
<gene>
    <name evidence="1" type="ORF">SA2016_0957</name>
</gene>
<evidence type="ECO:0000313" key="2">
    <source>
        <dbReference type="Proteomes" id="UP000070134"/>
    </source>
</evidence>
<dbReference type="STRING" id="37927.SA2016_0957"/>